<proteinExistence type="predicted"/>
<reference evidence="2 3" key="1">
    <citation type="submission" date="2023-01" db="EMBL/GenBank/DDBJ databases">
        <title>Psychrosphaera sp. nov., isolated from marine algae.</title>
        <authorList>
            <person name="Bayburt H."/>
            <person name="Choi B.J."/>
            <person name="Kim J.M."/>
            <person name="Choi D.G."/>
            <person name="Jeon C.O."/>
        </authorList>
    </citation>
    <scope>NUCLEOTIDE SEQUENCE [LARGE SCALE GENOMIC DNA]</scope>
    <source>
        <strain evidence="2 3">G1-22</strain>
    </source>
</reference>
<keyword evidence="3" id="KW-1185">Reference proteome</keyword>
<evidence type="ECO:0000313" key="2">
    <source>
        <dbReference type="EMBL" id="MDC2889916.1"/>
    </source>
</evidence>
<dbReference type="InterPro" id="IPR010321">
    <property type="entry name" value="DUF922"/>
</dbReference>
<feature type="chain" id="PRO_5046429769" evidence="1">
    <location>
        <begin position="19"/>
        <end position="192"/>
    </location>
</feature>
<comment type="caution">
    <text evidence="2">The sequence shown here is derived from an EMBL/GenBank/DDBJ whole genome shotgun (WGS) entry which is preliminary data.</text>
</comment>
<evidence type="ECO:0000256" key="1">
    <source>
        <dbReference type="SAM" id="SignalP"/>
    </source>
</evidence>
<organism evidence="2 3">
    <name type="scientific">Psychrosphaera algicola</name>
    <dbReference type="NCBI Taxonomy" id="3023714"/>
    <lineage>
        <taxon>Bacteria</taxon>
        <taxon>Pseudomonadati</taxon>
        <taxon>Pseudomonadota</taxon>
        <taxon>Gammaproteobacteria</taxon>
        <taxon>Alteromonadales</taxon>
        <taxon>Pseudoalteromonadaceae</taxon>
        <taxon>Psychrosphaera</taxon>
    </lineage>
</organism>
<accession>A0ABT5FF05</accession>
<feature type="signal peptide" evidence="1">
    <location>
        <begin position="1"/>
        <end position="18"/>
    </location>
</feature>
<keyword evidence="1" id="KW-0732">Signal</keyword>
<sequence>MKLYGLFIVLLTSSSVFAKTKLIENDKPYNINVEQLQNIFNKIIEDPEVQIDDQLFHGGQTWKSTWKFSVRGHGRKCRLKNLKMQLAIRYPLPTLDKPLANPSEQKAWEQYQDALKKHQLGHKKIALEITETVQTELKAIRGFRSCDELEKLTWEHGSEAFKNYQIKHEEYDTKTRFGVTQGADLKRYLNPH</sequence>
<gene>
    <name evidence="2" type="ORF">PN838_15535</name>
</gene>
<evidence type="ECO:0000313" key="3">
    <source>
        <dbReference type="Proteomes" id="UP001528411"/>
    </source>
</evidence>
<dbReference type="RefSeq" id="WP_215964156.1">
    <property type="nucleotide sequence ID" value="NZ_JAQOMS010000002.1"/>
</dbReference>
<dbReference type="EMBL" id="JAQOMS010000002">
    <property type="protein sequence ID" value="MDC2889916.1"/>
    <property type="molecule type" value="Genomic_DNA"/>
</dbReference>
<dbReference type="Proteomes" id="UP001528411">
    <property type="component" value="Unassembled WGS sequence"/>
</dbReference>
<dbReference type="Pfam" id="PF06037">
    <property type="entry name" value="DUF922"/>
    <property type="match status" value="1"/>
</dbReference>
<name>A0ABT5FF05_9GAMM</name>
<protein>
    <submittedName>
        <fullName evidence="2">DUF922 domain-containing protein</fullName>
    </submittedName>
</protein>